<dbReference type="PANTHER" id="PTHR33332">
    <property type="entry name" value="REVERSE TRANSCRIPTASE DOMAIN-CONTAINING PROTEIN"/>
    <property type="match status" value="1"/>
</dbReference>
<dbReference type="Proteomes" id="UP000314982">
    <property type="component" value="Unassembled WGS sequence"/>
</dbReference>
<sequence>TKSDINSPSTNRNSGLPFITNSNLQIPLSIRNIITSFLHNRTIKVKVSTAISSPFTPEAGVPQGAVLSPLLFLLYISDIYYPPPTIGQVSQFADDLCYWTSSKCPKLAAKKLQKSIEEIETWSNMWRVKLNPQKTQCVLFTRSTRKNKKPIDLKLYGETLLPCSWPALPLPPTNLFFMDRKEQKL</sequence>
<dbReference type="Ensembl" id="ENSHHUT00000029116.1">
    <property type="protein sequence ID" value="ENSHHUP00000027992.1"/>
    <property type="gene ID" value="ENSHHUG00000017792.1"/>
</dbReference>
<organism evidence="2 3">
    <name type="scientific">Hucho hucho</name>
    <name type="common">huchen</name>
    <dbReference type="NCBI Taxonomy" id="62062"/>
    <lineage>
        <taxon>Eukaryota</taxon>
        <taxon>Metazoa</taxon>
        <taxon>Chordata</taxon>
        <taxon>Craniata</taxon>
        <taxon>Vertebrata</taxon>
        <taxon>Euteleostomi</taxon>
        <taxon>Actinopterygii</taxon>
        <taxon>Neopterygii</taxon>
        <taxon>Teleostei</taxon>
        <taxon>Protacanthopterygii</taxon>
        <taxon>Salmoniformes</taxon>
        <taxon>Salmonidae</taxon>
        <taxon>Salmoninae</taxon>
        <taxon>Hucho</taxon>
    </lineage>
</organism>
<dbReference type="GeneTree" id="ENSGT00940000181354"/>
<evidence type="ECO:0000313" key="3">
    <source>
        <dbReference type="Proteomes" id="UP000314982"/>
    </source>
</evidence>
<dbReference type="InterPro" id="IPR000477">
    <property type="entry name" value="RT_dom"/>
</dbReference>
<dbReference type="Pfam" id="PF00078">
    <property type="entry name" value="RVT_1"/>
    <property type="match status" value="1"/>
</dbReference>
<dbReference type="AlphaFoldDB" id="A0A4W5LQ10"/>
<dbReference type="STRING" id="62062.ENSHHUP00000027992"/>
<reference evidence="2" key="3">
    <citation type="submission" date="2025-09" db="UniProtKB">
        <authorList>
            <consortium name="Ensembl"/>
        </authorList>
    </citation>
    <scope>IDENTIFICATION</scope>
</reference>
<name>A0A4W5LQ10_9TELE</name>
<proteinExistence type="predicted"/>
<keyword evidence="3" id="KW-1185">Reference proteome</keyword>
<protein>
    <recommendedName>
        <fullName evidence="1">Reverse transcriptase domain-containing protein</fullName>
    </recommendedName>
</protein>
<feature type="domain" description="Reverse transcriptase" evidence="1">
    <location>
        <begin position="1"/>
        <end position="160"/>
    </location>
</feature>
<reference evidence="3" key="1">
    <citation type="submission" date="2018-06" db="EMBL/GenBank/DDBJ databases">
        <title>Genome assembly of Danube salmon.</title>
        <authorList>
            <person name="Macqueen D.J."/>
            <person name="Gundappa M.K."/>
        </authorList>
    </citation>
    <scope>NUCLEOTIDE SEQUENCE [LARGE SCALE GENOMIC DNA]</scope>
</reference>
<dbReference type="PROSITE" id="PS50878">
    <property type="entry name" value="RT_POL"/>
    <property type="match status" value="1"/>
</dbReference>
<evidence type="ECO:0000313" key="2">
    <source>
        <dbReference type="Ensembl" id="ENSHHUP00000027992.1"/>
    </source>
</evidence>
<reference evidence="2" key="2">
    <citation type="submission" date="2025-08" db="UniProtKB">
        <authorList>
            <consortium name="Ensembl"/>
        </authorList>
    </citation>
    <scope>IDENTIFICATION</scope>
</reference>
<evidence type="ECO:0000259" key="1">
    <source>
        <dbReference type="PROSITE" id="PS50878"/>
    </source>
</evidence>
<accession>A0A4W5LQ10</accession>